<gene>
    <name evidence="2" type="ORF">EXE59_17370</name>
</gene>
<protein>
    <recommendedName>
        <fullName evidence="4">YfhO family protein</fullName>
    </recommendedName>
</protein>
<dbReference type="EMBL" id="SRRO01000001">
    <property type="protein sequence ID" value="TGN65528.1"/>
    <property type="molecule type" value="Genomic_DNA"/>
</dbReference>
<proteinExistence type="predicted"/>
<comment type="caution">
    <text evidence="2">The sequence shown here is derived from an EMBL/GenBank/DDBJ whole genome shotgun (WGS) entry which is preliminary data.</text>
</comment>
<keyword evidence="1" id="KW-0812">Transmembrane</keyword>
<evidence type="ECO:0000313" key="3">
    <source>
        <dbReference type="Proteomes" id="UP000297496"/>
    </source>
</evidence>
<keyword evidence="1" id="KW-0472">Membrane</keyword>
<dbReference type="Proteomes" id="UP000297496">
    <property type="component" value="Unassembled WGS sequence"/>
</dbReference>
<feature type="transmembrane region" description="Helical" evidence="1">
    <location>
        <begin position="172"/>
        <end position="199"/>
    </location>
</feature>
<evidence type="ECO:0000256" key="1">
    <source>
        <dbReference type="SAM" id="Phobius"/>
    </source>
</evidence>
<dbReference type="RefSeq" id="WP_135840023.1">
    <property type="nucleotide sequence ID" value="NZ_SRRO01000001.1"/>
</dbReference>
<feature type="transmembrane region" description="Helical" evidence="1">
    <location>
        <begin position="12"/>
        <end position="34"/>
    </location>
</feature>
<dbReference type="OrthoDB" id="3463898at2"/>
<accession>A0A4Z1CHE6</accession>
<feature type="transmembrane region" description="Helical" evidence="1">
    <location>
        <begin position="73"/>
        <end position="98"/>
    </location>
</feature>
<evidence type="ECO:0008006" key="4">
    <source>
        <dbReference type="Google" id="ProtNLM"/>
    </source>
</evidence>
<organism evidence="2 3">
    <name type="scientific">Nocardioides eburneiflavus</name>
    <dbReference type="NCBI Taxonomy" id="2518372"/>
    <lineage>
        <taxon>Bacteria</taxon>
        <taxon>Bacillati</taxon>
        <taxon>Actinomycetota</taxon>
        <taxon>Actinomycetes</taxon>
        <taxon>Propionibacteriales</taxon>
        <taxon>Nocardioidaceae</taxon>
        <taxon>Nocardioides</taxon>
    </lineage>
</organism>
<feature type="transmembrane region" description="Helical" evidence="1">
    <location>
        <begin position="553"/>
        <end position="573"/>
    </location>
</feature>
<feature type="transmembrane region" description="Helical" evidence="1">
    <location>
        <begin position="300"/>
        <end position="318"/>
    </location>
</feature>
<feature type="transmembrane region" description="Helical" evidence="1">
    <location>
        <begin position="206"/>
        <end position="227"/>
    </location>
</feature>
<dbReference type="AlphaFoldDB" id="A0A4Z1CHE6"/>
<keyword evidence="1" id="KW-1133">Transmembrane helix</keyword>
<keyword evidence="3" id="KW-1185">Reference proteome</keyword>
<feature type="transmembrane region" description="Helical" evidence="1">
    <location>
        <begin position="270"/>
        <end position="288"/>
    </location>
</feature>
<reference evidence="2 3" key="1">
    <citation type="submission" date="2019-04" db="EMBL/GenBank/DDBJ databases">
        <title>Three New Species of Nocardioides, Nocardioides euryhalodurans sp. nov., Nocardioides seonyuensis sp. nov. and Nocardioides eburneoflavus sp. nov. Isolated from Soil.</title>
        <authorList>
            <person name="Roh S.G."/>
            <person name="Lee C."/>
            <person name="Kim M.-K."/>
            <person name="Kim S.B."/>
        </authorList>
    </citation>
    <scope>NUCLEOTIDE SEQUENCE [LARGE SCALE GENOMIC DNA]</scope>
    <source>
        <strain evidence="2 3">MMS17-SY213</strain>
    </source>
</reference>
<sequence>MAEDVHGRSPARWARVVVLAWPLLLAVVLVWPLLSRPGHPLSRDLVFLPQHPLTWSAAGLADGSPRAVPLDTVLALLTSVVDGGWLARVLLPGILVLAAAGVMRLLPWSGTAGLLVAGGVAAWNPFVVERLALGQWALLTSYAALPWLVRASTTATPADDTGRAPAPRTPPVVGWAALASLTPTGGVLALAVVAVQVVLRRAGSSVQLGAVLVLQLPWIVAGLVGSATTVSDPAGVSAFAPDSEGPFGVWVALLGLGGIWDSRSEPASRTTLLAPLTALVVVMVLLAAGRELHRRVPGAGTWWTLGAGGLVLAMLAATEPGQALLRLVVAHVPAGGLLRDTQKFLLPTVLLVALAAGVAADRVARSLRRRWADAPELRLVLLLPAVLAPVLLLPDGARPVWTTVEPVDLPASFAEADRLTRGSDSVVVTLPWRSYRLFRWGNGTTSSDPAVRALHARVLVSDDLQVGSRVVRGEGALARRVGEVLEAGGAARDLGGLGIGWVLVYPDDPDAATLDVGGLEQRYADEVLVLYRVPGAVTATAVPRGDRVLLGGAYAGAAAVLVAAALAALGGAVRARPRRRR</sequence>
<name>A0A4Z1CHE6_9ACTN</name>
<evidence type="ECO:0000313" key="2">
    <source>
        <dbReference type="EMBL" id="TGN65528.1"/>
    </source>
</evidence>
<feature type="transmembrane region" description="Helical" evidence="1">
    <location>
        <begin position="105"/>
        <end position="123"/>
    </location>
</feature>